<dbReference type="InterPro" id="IPR029787">
    <property type="entry name" value="Nucleotide_cyclase"/>
</dbReference>
<comment type="caution">
    <text evidence="6">The sequence shown here is derived from an EMBL/GenBank/DDBJ whole genome shotgun (WGS) entry which is preliminary data.</text>
</comment>
<dbReference type="Gene3D" id="3.30.70.270">
    <property type="match status" value="1"/>
</dbReference>
<dbReference type="InterPro" id="IPR011006">
    <property type="entry name" value="CheY-like_superfamily"/>
</dbReference>
<feature type="modified residue" description="4-aspartylphosphate" evidence="3">
    <location>
        <position position="65"/>
    </location>
</feature>
<name>A0AAE4K7S8_9BURK</name>
<dbReference type="SMART" id="SM00448">
    <property type="entry name" value="REC"/>
    <property type="match status" value="1"/>
</dbReference>
<proteinExistence type="predicted"/>
<dbReference type="FunFam" id="3.30.70.270:FF:000001">
    <property type="entry name" value="Diguanylate cyclase domain protein"/>
    <property type="match status" value="1"/>
</dbReference>
<dbReference type="Pfam" id="PF00072">
    <property type="entry name" value="Response_reg"/>
    <property type="match status" value="1"/>
</dbReference>
<dbReference type="RefSeq" id="WP_051057616.1">
    <property type="nucleotide sequence ID" value="NZ_JAVLSM010000009.1"/>
</dbReference>
<dbReference type="AlphaFoldDB" id="A0AAE4K7S8"/>
<dbReference type="GO" id="GO:0052621">
    <property type="term" value="F:diguanylate cyclase activity"/>
    <property type="evidence" value="ECO:0007669"/>
    <property type="project" value="UniProtKB-EC"/>
</dbReference>
<dbReference type="Pfam" id="PF00990">
    <property type="entry name" value="GGDEF"/>
    <property type="match status" value="1"/>
</dbReference>
<evidence type="ECO:0000313" key="6">
    <source>
        <dbReference type="EMBL" id="MDT0337090.1"/>
    </source>
</evidence>
<comment type="catalytic activity">
    <reaction evidence="2">
        <text>2 GTP = 3',3'-c-di-GMP + 2 diphosphate</text>
        <dbReference type="Rhea" id="RHEA:24898"/>
        <dbReference type="ChEBI" id="CHEBI:33019"/>
        <dbReference type="ChEBI" id="CHEBI:37565"/>
        <dbReference type="ChEBI" id="CHEBI:58805"/>
        <dbReference type="EC" id="2.7.7.65"/>
    </reaction>
</comment>
<protein>
    <recommendedName>
        <fullName evidence="1">diguanylate cyclase</fullName>
        <ecNumber evidence="1">2.7.7.65</ecNumber>
    </recommendedName>
</protein>
<dbReference type="InterPro" id="IPR001789">
    <property type="entry name" value="Sig_transdc_resp-reg_receiver"/>
</dbReference>
<dbReference type="PANTHER" id="PTHR45138:SF9">
    <property type="entry name" value="DIGUANYLATE CYCLASE DGCM-RELATED"/>
    <property type="match status" value="1"/>
</dbReference>
<dbReference type="InterPro" id="IPR050469">
    <property type="entry name" value="Diguanylate_Cyclase"/>
</dbReference>
<evidence type="ECO:0000259" key="4">
    <source>
        <dbReference type="PROSITE" id="PS50110"/>
    </source>
</evidence>
<dbReference type="InterPro" id="IPR000160">
    <property type="entry name" value="GGDEF_dom"/>
</dbReference>
<dbReference type="SUPFAM" id="SSF52172">
    <property type="entry name" value="CheY-like"/>
    <property type="match status" value="1"/>
</dbReference>
<keyword evidence="3" id="KW-0597">Phosphoprotein</keyword>
<evidence type="ECO:0000256" key="1">
    <source>
        <dbReference type="ARBA" id="ARBA00012528"/>
    </source>
</evidence>
<dbReference type="NCBIfam" id="TIGR00254">
    <property type="entry name" value="GGDEF"/>
    <property type="match status" value="1"/>
</dbReference>
<organism evidence="6">
    <name type="scientific">Herbaspirillum huttiense subsp. nephrolepidis</name>
    <dbReference type="NCBI Taxonomy" id="3075126"/>
    <lineage>
        <taxon>Bacteria</taxon>
        <taxon>Pseudomonadati</taxon>
        <taxon>Pseudomonadota</taxon>
        <taxon>Betaproteobacteria</taxon>
        <taxon>Burkholderiales</taxon>
        <taxon>Oxalobacteraceae</taxon>
        <taxon>Herbaspirillum</taxon>
    </lineage>
</organism>
<dbReference type="EMBL" id="JAVRAA010000004">
    <property type="protein sequence ID" value="MDT0337090.1"/>
    <property type="molecule type" value="Genomic_DNA"/>
</dbReference>
<dbReference type="SUPFAM" id="SSF55073">
    <property type="entry name" value="Nucleotide cyclase"/>
    <property type="match status" value="1"/>
</dbReference>
<dbReference type="Gene3D" id="3.40.50.2300">
    <property type="match status" value="1"/>
</dbReference>
<feature type="domain" description="GGDEF" evidence="5">
    <location>
        <begin position="175"/>
        <end position="313"/>
    </location>
</feature>
<dbReference type="GO" id="GO:0005886">
    <property type="term" value="C:plasma membrane"/>
    <property type="evidence" value="ECO:0007669"/>
    <property type="project" value="TreeGrafter"/>
</dbReference>
<dbReference type="InterPro" id="IPR043128">
    <property type="entry name" value="Rev_trsase/Diguanyl_cyclase"/>
</dbReference>
<evidence type="ECO:0000259" key="5">
    <source>
        <dbReference type="PROSITE" id="PS50887"/>
    </source>
</evidence>
<dbReference type="GO" id="GO:1902201">
    <property type="term" value="P:negative regulation of bacterial-type flagellum-dependent cell motility"/>
    <property type="evidence" value="ECO:0007669"/>
    <property type="project" value="TreeGrafter"/>
</dbReference>
<dbReference type="SMART" id="SM00267">
    <property type="entry name" value="GGDEF"/>
    <property type="match status" value="1"/>
</dbReference>
<dbReference type="EC" id="2.7.7.65" evidence="1"/>
<evidence type="ECO:0000256" key="2">
    <source>
        <dbReference type="ARBA" id="ARBA00034247"/>
    </source>
</evidence>
<accession>A0AAE4K7S8</accession>
<dbReference type="GO" id="GO:0000160">
    <property type="term" value="P:phosphorelay signal transduction system"/>
    <property type="evidence" value="ECO:0007669"/>
    <property type="project" value="InterPro"/>
</dbReference>
<dbReference type="CDD" id="cd01949">
    <property type="entry name" value="GGDEF"/>
    <property type="match status" value="1"/>
</dbReference>
<keyword evidence="6" id="KW-0808">Transferase</keyword>
<dbReference type="PANTHER" id="PTHR45138">
    <property type="entry name" value="REGULATORY COMPONENTS OF SENSORY TRANSDUCTION SYSTEM"/>
    <property type="match status" value="1"/>
</dbReference>
<dbReference type="PROSITE" id="PS50110">
    <property type="entry name" value="RESPONSE_REGULATORY"/>
    <property type="match status" value="1"/>
</dbReference>
<dbReference type="GO" id="GO:0043709">
    <property type="term" value="P:cell adhesion involved in single-species biofilm formation"/>
    <property type="evidence" value="ECO:0007669"/>
    <property type="project" value="TreeGrafter"/>
</dbReference>
<dbReference type="PROSITE" id="PS50887">
    <property type="entry name" value="GGDEF"/>
    <property type="match status" value="1"/>
</dbReference>
<evidence type="ECO:0000256" key="3">
    <source>
        <dbReference type="PROSITE-ProRule" id="PRU00169"/>
    </source>
</evidence>
<sequence>MKRILEELSSLRGSRPRVLLCDDQPINIRLANALLKGDYEIFMATSGLQAIELCEKVVPDLILMDVNMPGLNGYETCERLKQNTATLGIPVIFLTGLQSEEDEVKGFDAGGVDFISKPINGTVLKARVLTHLTLKLQSDFYRNIAVTDSLTGLFNRRKFDSELAEKWELCKRSGQAMSLLMIDIDYFKKYNDHYGHQAGDHCLAEVAHAIRSNFHRSYDCVARYGGEEFACILPMAGREQALKLARDVCDAVARLHLPHARSDASEFVTLSIGVASVDVPGHSSTPAALIALADQNLYQAKAHGRAQVYCATPVEDTALQSSAS</sequence>
<reference evidence="6" key="1">
    <citation type="submission" date="2023-02" db="EMBL/GenBank/DDBJ databases">
        <title>Description of Herbaspirillum huttiense subsp. nephrolepsisexaltata and Herbaspirillum huttiense subsp. lycopersicon.</title>
        <authorList>
            <person name="Poudel M."/>
            <person name="Sharma A."/>
            <person name="Goss E."/>
            <person name="Tapia J.H."/>
            <person name="Harmon C.M."/>
            <person name="Jones J.B."/>
        </authorList>
    </citation>
    <scope>NUCLEOTIDE SEQUENCE</scope>
    <source>
        <strain evidence="6">NC40101</strain>
    </source>
</reference>
<feature type="domain" description="Response regulatory" evidence="4">
    <location>
        <begin position="17"/>
        <end position="132"/>
    </location>
</feature>
<gene>
    <name evidence="6" type="ORF">RJN63_09650</name>
</gene>
<keyword evidence="6" id="KW-0548">Nucleotidyltransferase</keyword>